<keyword evidence="4" id="KW-0268">Exocytosis</keyword>
<feature type="repeat" description="ANK" evidence="19">
    <location>
        <begin position="476"/>
        <end position="508"/>
    </location>
</feature>
<feature type="transmembrane region" description="Helical" evidence="21">
    <location>
        <begin position="625"/>
        <end position="644"/>
    </location>
</feature>
<evidence type="ECO:0000256" key="7">
    <source>
        <dbReference type="ARBA" id="ARBA00022656"/>
    </source>
</evidence>
<keyword evidence="5" id="KW-0964">Secreted</keyword>
<evidence type="ECO:0000256" key="15">
    <source>
        <dbReference type="ARBA" id="ARBA00023298"/>
    </source>
</evidence>
<feature type="repeat" description="ANK" evidence="19">
    <location>
        <begin position="282"/>
        <end position="315"/>
    </location>
</feature>
<keyword evidence="15" id="KW-1053">Target membrane</keyword>
<dbReference type="GO" id="GO:0044218">
    <property type="term" value="C:other organism cell membrane"/>
    <property type="evidence" value="ECO:0007669"/>
    <property type="project" value="UniProtKB-KW"/>
</dbReference>
<evidence type="ECO:0000256" key="13">
    <source>
        <dbReference type="ARBA" id="ARBA00023043"/>
    </source>
</evidence>
<feature type="transmembrane region" description="Helical" evidence="21">
    <location>
        <begin position="585"/>
        <end position="605"/>
    </location>
</feature>
<dbReference type="PANTHER" id="PTHR24198">
    <property type="entry name" value="ANKYRIN REPEAT AND PROTEIN KINASE DOMAIN-CONTAINING PROTEIN"/>
    <property type="match status" value="1"/>
</dbReference>
<dbReference type="GO" id="GO:0016020">
    <property type="term" value="C:membrane"/>
    <property type="evidence" value="ECO:0007669"/>
    <property type="project" value="UniProtKB-SubCell"/>
</dbReference>
<dbReference type="SUPFAM" id="SSF48403">
    <property type="entry name" value="Ankyrin repeat"/>
    <property type="match status" value="2"/>
</dbReference>
<dbReference type="Pfam" id="PF12796">
    <property type="entry name" value="Ank_2"/>
    <property type="match status" value="3"/>
</dbReference>
<feature type="repeat" description="ANK" evidence="19">
    <location>
        <begin position="115"/>
        <end position="148"/>
    </location>
</feature>
<dbReference type="Pfam" id="PF00002">
    <property type="entry name" value="7tm_2"/>
    <property type="match status" value="1"/>
</dbReference>
<evidence type="ECO:0000256" key="12">
    <source>
        <dbReference type="ARBA" id="ARBA00023028"/>
    </source>
</evidence>
<keyword evidence="7" id="KW-0800">Toxin</keyword>
<evidence type="ECO:0000256" key="17">
    <source>
        <dbReference type="ARBA" id="ARBA00049715"/>
    </source>
</evidence>
<evidence type="ECO:0000256" key="19">
    <source>
        <dbReference type="PROSITE-ProRule" id="PRU00023"/>
    </source>
</evidence>
<dbReference type="InterPro" id="IPR017981">
    <property type="entry name" value="GPCR_2-like_7TM"/>
</dbReference>
<dbReference type="Pfam" id="PF00023">
    <property type="entry name" value="Ank"/>
    <property type="match status" value="2"/>
</dbReference>
<evidence type="ECO:0000256" key="5">
    <source>
        <dbReference type="ARBA" id="ARBA00022525"/>
    </source>
</evidence>
<evidence type="ECO:0000256" key="8">
    <source>
        <dbReference type="ARBA" id="ARBA00022692"/>
    </source>
</evidence>
<keyword evidence="10" id="KW-0677">Repeat</keyword>
<dbReference type="PROSITE" id="PS50261">
    <property type="entry name" value="G_PROTEIN_RECEP_F2_4"/>
    <property type="match status" value="1"/>
</dbReference>
<evidence type="ECO:0000256" key="20">
    <source>
        <dbReference type="SAM" id="MobiDB-lite"/>
    </source>
</evidence>
<evidence type="ECO:0000313" key="23">
    <source>
        <dbReference type="EMBL" id="KAG8176484.1"/>
    </source>
</evidence>
<keyword evidence="13 19" id="KW-0040">ANK repeat</keyword>
<dbReference type="Gene3D" id="1.20.1070.10">
    <property type="entry name" value="Rhodopsin 7-helix transmembrane proteins"/>
    <property type="match status" value="1"/>
</dbReference>
<proteinExistence type="inferred from homology"/>
<evidence type="ECO:0000313" key="24">
    <source>
        <dbReference type="Proteomes" id="UP000827092"/>
    </source>
</evidence>
<evidence type="ECO:0000256" key="3">
    <source>
        <dbReference type="ARBA" id="ARBA00004613"/>
    </source>
</evidence>
<keyword evidence="14 21" id="KW-0472">Membrane</keyword>
<dbReference type="GO" id="GO:0090729">
    <property type="term" value="F:toxin activity"/>
    <property type="evidence" value="ECO:0007669"/>
    <property type="project" value="UniProtKB-KW"/>
</dbReference>
<evidence type="ECO:0000256" key="16">
    <source>
        <dbReference type="ARBA" id="ARBA00049657"/>
    </source>
</evidence>
<evidence type="ECO:0000256" key="4">
    <source>
        <dbReference type="ARBA" id="ARBA00022483"/>
    </source>
</evidence>
<evidence type="ECO:0000256" key="2">
    <source>
        <dbReference type="ARBA" id="ARBA00004175"/>
    </source>
</evidence>
<dbReference type="GO" id="GO:0006887">
    <property type="term" value="P:exocytosis"/>
    <property type="evidence" value="ECO:0007669"/>
    <property type="project" value="UniProtKB-KW"/>
</dbReference>
<evidence type="ECO:0000256" key="10">
    <source>
        <dbReference type="ARBA" id="ARBA00022737"/>
    </source>
</evidence>
<keyword evidence="6" id="KW-1052">Target cell membrane</keyword>
<dbReference type="Gene3D" id="1.25.40.20">
    <property type="entry name" value="Ankyrin repeat-containing domain"/>
    <property type="match status" value="4"/>
</dbReference>
<dbReference type="PRINTS" id="PR00249">
    <property type="entry name" value="GPCRSECRETIN"/>
</dbReference>
<accession>A0AAV6TYW5</accession>
<comment type="caution">
    <text evidence="23">The sequence shown here is derived from an EMBL/GenBank/DDBJ whole genome shotgun (WGS) entry which is preliminary data.</text>
</comment>
<dbReference type="GO" id="GO:0004930">
    <property type="term" value="F:G protein-coupled receptor activity"/>
    <property type="evidence" value="ECO:0007669"/>
    <property type="project" value="InterPro"/>
</dbReference>
<evidence type="ECO:0000256" key="9">
    <source>
        <dbReference type="ARBA" id="ARBA00022699"/>
    </source>
</evidence>
<organism evidence="23 24">
    <name type="scientific">Oedothorax gibbosus</name>
    <dbReference type="NCBI Taxonomy" id="931172"/>
    <lineage>
        <taxon>Eukaryota</taxon>
        <taxon>Metazoa</taxon>
        <taxon>Ecdysozoa</taxon>
        <taxon>Arthropoda</taxon>
        <taxon>Chelicerata</taxon>
        <taxon>Arachnida</taxon>
        <taxon>Araneae</taxon>
        <taxon>Araneomorphae</taxon>
        <taxon>Entelegynae</taxon>
        <taxon>Araneoidea</taxon>
        <taxon>Linyphiidae</taxon>
        <taxon>Erigoninae</taxon>
        <taxon>Oedothorax</taxon>
    </lineage>
</organism>
<evidence type="ECO:0000256" key="14">
    <source>
        <dbReference type="ARBA" id="ARBA00023136"/>
    </source>
</evidence>
<comment type="subcellular location">
    <subcellularLocation>
        <location evidence="1">Membrane</location>
        <topology evidence="1">Multi-pass membrane protein</topology>
    </subcellularLocation>
    <subcellularLocation>
        <location evidence="3">Secreted</location>
    </subcellularLocation>
    <subcellularLocation>
        <location evidence="2">Target cell membrane</location>
    </subcellularLocation>
</comment>
<evidence type="ECO:0000259" key="22">
    <source>
        <dbReference type="PROSITE" id="PS50261"/>
    </source>
</evidence>
<keyword evidence="12" id="KW-0638">Presynaptic neurotoxin</keyword>
<dbReference type="SMART" id="SM00248">
    <property type="entry name" value="ANK"/>
    <property type="match status" value="12"/>
</dbReference>
<evidence type="ECO:0000256" key="6">
    <source>
        <dbReference type="ARBA" id="ARBA00022537"/>
    </source>
</evidence>
<dbReference type="GO" id="GO:0007166">
    <property type="term" value="P:cell surface receptor signaling pathway"/>
    <property type="evidence" value="ECO:0007669"/>
    <property type="project" value="InterPro"/>
</dbReference>
<dbReference type="PROSITE" id="PS50297">
    <property type="entry name" value="ANK_REP_REGION"/>
    <property type="match status" value="4"/>
</dbReference>
<keyword evidence="9" id="KW-0528">Neurotoxin</keyword>
<evidence type="ECO:0000256" key="11">
    <source>
        <dbReference type="ARBA" id="ARBA00022989"/>
    </source>
</evidence>
<feature type="repeat" description="ANK" evidence="19">
    <location>
        <begin position="337"/>
        <end position="360"/>
    </location>
</feature>
<feature type="transmembrane region" description="Helical" evidence="21">
    <location>
        <begin position="664"/>
        <end position="685"/>
    </location>
</feature>
<dbReference type="GO" id="GO:0005576">
    <property type="term" value="C:extracellular region"/>
    <property type="evidence" value="ECO:0007669"/>
    <property type="project" value="UniProtKB-SubCell"/>
</dbReference>
<feature type="domain" description="G-protein coupled receptors family 2 profile 2" evidence="22">
    <location>
        <begin position="550"/>
        <end position="678"/>
    </location>
</feature>
<dbReference type="InterPro" id="IPR036770">
    <property type="entry name" value="Ankyrin_rpt-contain_sf"/>
</dbReference>
<comment type="subunit">
    <text evidence="17">Homotetramer in membranes.</text>
</comment>
<dbReference type="AlphaFoldDB" id="A0AAV6TYW5"/>
<sequence>MDRELLETANIGVNYDGFSRYTSFHRCMSDGHLTEVEEIEEKNNELHCTPLLLASKLGKLEVVKELLNQPGINVNEKDKNGQSALHHSICKGHLQVVNTLLKAPGVMVNEKDGLHGFTPLHMAIEYHHFDAVEALLTHPDTDIDAKDDCGQAPLYTAAFHGDMKVVEMLLQGGADTYAKTDQGFSVVYYPAKHGHSRLVEVIVNHRKRIKAHGEDRDARKKQIDVLRQRKHRARFNKINKITDEEVNELHFQLLKAAENGDLKKVDELLSDPRTNVNCRDRYRNTPLHLSARKGYVQLVKRLLQVKDIDVNANNKDDTKSDYPLHTGDIPNRADSDIGKTPLHLAVDEKHVEVVRLLLDHPKIDVNAKDKYGEFPLWLAVENNDEITVGMLLNHLVIDVNARYIFHDHLTALHDATDKENEEIVRLLLKHPKIDVNAKEKHRNFTPLNVAVRRNAVEVVKAILEHKRVDVNATDKMLRTPLHHAAEQGNSRLLSLLIKSNGRMFSRDIINKTPCQLLKENRNSSQPPSQNRGASSCSTSSDGDLLFLLVLPILPVGIYAILRLTLEDEKCWALPVEKFEWIMNVPNLLSLLVNLFFLCNIIRVLITKLRATHAKEPSQYRKAVRATLVLIPLFGLHFCLVIYRPRSGTCGLLQAYIYFNYAMDGLQGFMVSLIFCYLNGEVLYLIRRTYQRYKLHNQFRSRKNSGIMRRWSTTLTTLNDSSHHHRLPRDHKTKDAILKTTPETNETQK</sequence>
<comment type="similarity">
    <text evidence="16">Belongs to the cationic peptide 01 (latrotoxin) family. 03 (alpha-latrotoxin) subfamily.</text>
</comment>
<dbReference type="PROSITE" id="PS00650">
    <property type="entry name" value="G_PROTEIN_RECEP_F2_2"/>
    <property type="match status" value="1"/>
</dbReference>
<feature type="repeat" description="ANK" evidence="19">
    <location>
        <begin position="149"/>
        <end position="181"/>
    </location>
</feature>
<evidence type="ECO:0000256" key="1">
    <source>
        <dbReference type="ARBA" id="ARBA00004141"/>
    </source>
</evidence>
<keyword evidence="8 21" id="KW-0812">Transmembrane</keyword>
<dbReference type="PRINTS" id="PR01415">
    <property type="entry name" value="ANKYRIN"/>
</dbReference>
<name>A0AAV6TYW5_9ARAC</name>
<dbReference type="GO" id="GO:0044231">
    <property type="term" value="C:host cell presynaptic membrane"/>
    <property type="evidence" value="ECO:0007669"/>
    <property type="project" value="UniProtKB-KW"/>
</dbReference>
<evidence type="ECO:0000256" key="18">
    <source>
        <dbReference type="ARBA" id="ARBA00049811"/>
    </source>
</evidence>
<dbReference type="PROSITE" id="PS50088">
    <property type="entry name" value="ANK_REPEAT"/>
    <property type="match status" value="6"/>
</dbReference>
<dbReference type="InterPro" id="IPR017983">
    <property type="entry name" value="GPCR_2_secretin-like_CS"/>
</dbReference>
<dbReference type="PANTHER" id="PTHR24198:SF165">
    <property type="entry name" value="ANKYRIN REPEAT-CONTAINING PROTEIN-RELATED"/>
    <property type="match status" value="1"/>
</dbReference>
<feature type="repeat" description="ANK" evidence="19">
    <location>
        <begin position="49"/>
        <end position="79"/>
    </location>
</feature>
<dbReference type="Proteomes" id="UP000827092">
    <property type="component" value="Unassembled WGS sequence"/>
</dbReference>
<dbReference type="EMBL" id="JAFNEN010000875">
    <property type="protein sequence ID" value="KAG8176484.1"/>
    <property type="molecule type" value="Genomic_DNA"/>
</dbReference>
<feature type="region of interest" description="Disordered" evidence="20">
    <location>
        <begin position="719"/>
        <end position="748"/>
    </location>
</feature>
<keyword evidence="24" id="KW-1185">Reference proteome</keyword>
<dbReference type="InterPro" id="IPR002110">
    <property type="entry name" value="Ankyrin_rpt"/>
</dbReference>
<evidence type="ECO:0000256" key="21">
    <source>
        <dbReference type="SAM" id="Phobius"/>
    </source>
</evidence>
<reference evidence="23 24" key="1">
    <citation type="journal article" date="2022" name="Nat. Ecol. Evol.">
        <title>A masculinizing supergene underlies an exaggerated male reproductive morph in a spider.</title>
        <authorList>
            <person name="Hendrickx F."/>
            <person name="De Corte Z."/>
            <person name="Sonet G."/>
            <person name="Van Belleghem S.M."/>
            <person name="Kostlbacher S."/>
            <person name="Vangestel C."/>
        </authorList>
    </citation>
    <scope>NUCLEOTIDE SEQUENCE [LARGE SCALE GENOMIC DNA]</scope>
    <source>
        <strain evidence="23">W744_W776</strain>
    </source>
</reference>
<dbReference type="InterPro" id="IPR000832">
    <property type="entry name" value="GPCR_2_secretin-like"/>
</dbReference>
<gene>
    <name evidence="23" type="ORF">JTE90_017540</name>
</gene>
<protein>
    <recommendedName>
        <fullName evidence="18">Alpha-latrotoxin</fullName>
    </recommendedName>
</protein>
<keyword evidence="11 21" id="KW-1133">Transmembrane helix</keyword>